<reference evidence="2 3" key="1">
    <citation type="submission" date="2021-06" db="EMBL/GenBank/DDBJ databases">
        <title>Rheinheimera indica sp. nov., isolated from deep-sea sediment.</title>
        <authorList>
            <person name="Wang Z."/>
            <person name="Zhang X.-Y."/>
        </authorList>
    </citation>
    <scope>NUCLEOTIDE SEQUENCE [LARGE SCALE GENOMIC DNA]</scope>
    <source>
        <strain evidence="2 3">SM2107</strain>
    </source>
</reference>
<evidence type="ECO:0000313" key="2">
    <source>
        <dbReference type="EMBL" id="MBV2127948.1"/>
    </source>
</evidence>
<proteinExistence type="predicted"/>
<comment type="caution">
    <text evidence="2">The sequence shown here is derived from an EMBL/GenBank/DDBJ whole genome shotgun (WGS) entry which is preliminary data.</text>
</comment>
<protein>
    <recommendedName>
        <fullName evidence="1">HTH cro/C1-type domain-containing protein</fullName>
    </recommendedName>
</protein>
<dbReference type="EMBL" id="JAHRID010000001">
    <property type="protein sequence ID" value="MBV2127948.1"/>
    <property type="molecule type" value="Genomic_DNA"/>
</dbReference>
<name>A0ABS6MGL3_9GAMM</name>
<feature type="domain" description="HTH cro/C1-type" evidence="1">
    <location>
        <begin position="26"/>
        <end position="66"/>
    </location>
</feature>
<keyword evidence="3" id="KW-1185">Reference proteome</keyword>
<dbReference type="Proteomes" id="UP000704611">
    <property type="component" value="Unassembled WGS sequence"/>
</dbReference>
<dbReference type="InterPro" id="IPR001387">
    <property type="entry name" value="Cro/C1-type_HTH"/>
</dbReference>
<evidence type="ECO:0000313" key="3">
    <source>
        <dbReference type="Proteomes" id="UP000704611"/>
    </source>
</evidence>
<sequence length="137" mass="15202">MKDFSDRLLKAVERAGIKRHGAGQWLASFTDVTVKAANKWLNGESVPRREKVEKISAHTGVRSEWLLFGNGQMTNQYAQADMVNEDIPASLEALLTKATPRSQIELEKIAEAAAQGRLTEDDIKLLKAIADRLAKKD</sequence>
<accession>A0ABS6MGL3</accession>
<evidence type="ECO:0000259" key="1">
    <source>
        <dbReference type="PROSITE" id="PS50943"/>
    </source>
</evidence>
<gene>
    <name evidence="2" type="ORF">KQY15_02395</name>
</gene>
<dbReference type="PROSITE" id="PS50943">
    <property type="entry name" value="HTH_CROC1"/>
    <property type="match status" value="1"/>
</dbReference>
<organism evidence="2 3">
    <name type="scientific">Arsukibacterium indicum</name>
    <dbReference type="NCBI Taxonomy" id="2848612"/>
    <lineage>
        <taxon>Bacteria</taxon>
        <taxon>Pseudomonadati</taxon>
        <taxon>Pseudomonadota</taxon>
        <taxon>Gammaproteobacteria</taxon>
        <taxon>Chromatiales</taxon>
        <taxon>Chromatiaceae</taxon>
        <taxon>Arsukibacterium</taxon>
    </lineage>
</organism>
<dbReference type="RefSeq" id="WP_217666862.1">
    <property type="nucleotide sequence ID" value="NZ_JAHRID010000001.1"/>
</dbReference>